<evidence type="ECO:0000313" key="1">
    <source>
        <dbReference type="EMBL" id="QCY70749.1"/>
    </source>
</evidence>
<proteinExistence type="predicted"/>
<dbReference type="Proteomes" id="UP000309016">
    <property type="component" value="Chromosome"/>
</dbReference>
<evidence type="ECO:0000313" key="2">
    <source>
        <dbReference type="Proteomes" id="UP000309016"/>
    </source>
</evidence>
<dbReference type="EMBL" id="CP040812">
    <property type="protein sequence ID" value="QCY70749.1"/>
    <property type="molecule type" value="Genomic_DNA"/>
</dbReference>
<keyword evidence="2" id="KW-1185">Reference proteome</keyword>
<gene>
    <name evidence="1" type="ORF">FHG64_15880</name>
</gene>
<reference evidence="1 2" key="1">
    <citation type="submission" date="2019-06" db="EMBL/GenBank/DDBJ databases">
        <title>Complete genome sequence of Antarcticibacterium flavum KCTC 52984T from an Antarctic marine sediment.</title>
        <authorList>
            <person name="Lee Y.M."/>
            <person name="Shin S.C."/>
        </authorList>
    </citation>
    <scope>NUCLEOTIDE SEQUENCE [LARGE SCALE GENOMIC DNA]</scope>
    <source>
        <strain evidence="1 2">KCTC 52984</strain>
    </source>
</reference>
<dbReference type="RefSeq" id="WP_139067317.1">
    <property type="nucleotide sequence ID" value="NZ_CP040812.1"/>
</dbReference>
<organism evidence="1 2">
    <name type="scientific">Antarcticibacterium flavum</name>
    <dbReference type="NCBI Taxonomy" id="2058175"/>
    <lineage>
        <taxon>Bacteria</taxon>
        <taxon>Pseudomonadati</taxon>
        <taxon>Bacteroidota</taxon>
        <taxon>Flavobacteriia</taxon>
        <taxon>Flavobacteriales</taxon>
        <taxon>Flavobacteriaceae</taxon>
        <taxon>Antarcticibacterium</taxon>
    </lineage>
</organism>
<dbReference type="OrthoDB" id="1357696at2"/>
<dbReference type="PROSITE" id="PS51257">
    <property type="entry name" value="PROKAR_LIPOPROTEIN"/>
    <property type="match status" value="1"/>
</dbReference>
<protein>
    <submittedName>
        <fullName evidence="1">Uncharacterized protein</fullName>
    </submittedName>
</protein>
<dbReference type="KEGG" id="afla:FHG64_15880"/>
<dbReference type="AlphaFoldDB" id="A0A5B7X5V7"/>
<name>A0A5B7X5V7_9FLAO</name>
<accession>A0A5B7X5V7</accession>
<sequence length="121" mass="13402">MKKTELLKNGILKVAMFLSALLILLSLSCKKDSDSSASTSPELGTDSLKSGLYKTSYDDYEVNEEFKVVNGEEYVNRIWYVDKKGDTLYDKGNFYTVQLPDTATVNEIIVSGPPTASFNLA</sequence>